<gene>
    <name evidence="10" type="primary">abfA</name>
    <name evidence="10" type="ORF">ERS852417_01145</name>
</gene>
<dbReference type="SUPFAM" id="SSF51011">
    <property type="entry name" value="Glycosyl hydrolase domain"/>
    <property type="match status" value="1"/>
</dbReference>
<keyword evidence="8 10" id="KW-0326">Glycosidase</keyword>
<dbReference type="PANTHER" id="PTHR43576">
    <property type="entry name" value="ALPHA-L-ARABINOFURANOSIDASE C-RELATED"/>
    <property type="match status" value="1"/>
</dbReference>
<reference evidence="10 11" key="1">
    <citation type="submission" date="2015-09" db="EMBL/GenBank/DDBJ databases">
        <authorList>
            <consortium name="Pathogen Informatics"/>
        </authorList>
    </citation>
    <scope>NUCLEOTIDE SEQUENCE [LARGE SCALE GENOMIC DNA]</scope>
    <source>
        <strain evidence="10 11">2789STDY5608860</strain>
    </source>
</reference>
<dbReference type="GO" id="GO:0000272">
    <property type="term" value="P:polysaccharide catabolic process"/>
    <property type="evidence" value="ECO:0007669"/>
    <property type="project" value="TreeGrafter"/>
</dbReference>
<keyword evidence="7" id="KW-0119">Carbohydrate metabolism</keyword>
<dbReference type="PANTHER" id="PTHR43576:SF2">
    <property type="entry name" value="INTRACELLULAR EXO-ALPHA-L-ARABINOFURANOSIDASE 2"/>
    <property type="match status" value="1"/>
</dbReference>
<sequence length="524" mass="59217">MCATMAEQDKCIRDKGETMAKIIVNNENKKSTIAPEIYGHFSEHLGRCIYEGLFVGENSDIPNVNGMRTDVVDALKEMKIPVLRWPGGCFADEYHWMDGIGPKEKRKKMINTHWGGVVEDNSFGTHEFFELCRQLGCKTYVNGNLGSGTVREMSEWVEYITFNGVSPMADLRKENGHEEPWTIDYFGVGNENWGCGGNMRPEHYADEYRRYQTYVRNYAGNQPINKICCGPNVDDYEWTKKVMATCFDHCDPKLHGLMDGLSLHYYTLPETEDDWNIKGSATDFTEDIFYQTLKRGYFMEELINRHGAIMDEYDPDKNIGLIVDEWGIWSDVEPGTNPGFLYQQNTMRDALVAGMTLNIFNKHSDRVKMACIAQLINVLQSVMLTDGDKMIKTPTYYVFHMMRHHQGATLLDSSLVGGTTVGSGKNELPKVLESVSEDKDGVITVTLTNNSLESSEDVDIILTNEGDKYSVSEARYIEGAMDAHNTFEAPEVVDEKDFTAYENTQTGVKVTLPACSVVTLRLSK</sequence>
<comment type="subunit">
    <text evidence="4">Homohexamer; trimer of dimers.</text>
</comment>
<feature type="domain" description="Alpha-L-arabinofuranosidase C-terminal" evidence="9">
    <location>
        <begin position="324"/>
        <end position="516"/>
    </location>
</feature>
<evidence type="ECO:0000256" key="1">
    <source>
        <dbReference type="ARBA" id="ARBA00001462"/>
    </source>
</evidence>
<keyword evidence="6 10" id="KW-0378">Hydrolase</keyword>
<evidence type="ECO:0000256" key="7">
    <source>
        <dbReference type="ARBA" id="ARBA00023277"/>
    </source>
</evidence>
<evidence type="ECO:0000313" key="11">
    <source>
        <dbReference type="Proteomes" id="UP000095384"/>
    </source>
</evidence>
<proteinExistence type="inferred from homology"/>
<dbReference type="Gene3D" id="3.20.20.80">
    <property type="entry name" value="Glycosidases"/>
    <property type="match status" value="1"/>
</dbReference>
<dbReference type="InterPro" id="IPR013780">
    <property type="entry name" value="Glyco_hydro_b"/>
</dbReference>
<organism evidence="10 11">
    <name type="scientific">Agathobacter rectalis</name>
    <dbReference type="NCBI Taxonomy" id="39491"/>
    <lineage>
        <taxon>Bacteria</taxon>
        <taxon>Bacillati</taxon>
        <taxon>Bacillota</taxon>
        <taxon>Clostridia</taxon>
        <taxon>Lachnospirales</taxon>
        <taxon>Lachnospiraceae</taxon>
        <taxon>Agathobacter</taxon>
    </lineage>
</organism>
<dbReference type="InterPro" id="IPR010720">
    <property type="entry name" value="Alpha-L-AF_C"/>
</dbReference>
<dbReference type="AlphaFoldDB" id="A0A174AIH3"/>
<dbReference type="Pfam" id="PF06964">
    <property type="entry name" value="Alpha-L-AF_C"/>
    <property type="match status" value="1"/>
</dbReference>
<accession>A0A174AIH3</accession>
<dbReference type="Proteomes" id="UP000095384">
    <property type="component" value="Unassembled WGS sequence"/>
</dbReference>
<dbReference type="EMBL" id="CYYW01000006">
    <property type="protein sequence ID" value="CUN87298.1"/>
    <property type="molecule type" value="Genomic_DNA"/>
</dbReference>
<evidence type="ECO:0000256" key="8">
    <source>
        <dbReference type="ARBA" id="ARBA00023295"/>
    </source>
</evidence>
<dbReference type="InterPro" id="IPR055235">
    <property type="entry name" value="ASD1_cat"/>
</dbReference>
<evidence type="ECO:0000256" key="5">
    <source>
        <dbReference type="ARBA" id="ARBA00012670"/>
    </source>
</evidence>
<name>A0A174AIH3_9FIRM</name>
<evidence type="ECO:0000259" key="9">
    <source>
        <dbReference type="SMART" id="SM00813"/>
    </source>
</evidence>
<dbReference type="InterPro" id="IPR017853">
    <property type="entry name" value="GH"/>
</dbReference>
<evidence type="ECO:0000256" key="4">
    <source>
        <dbReference type="ARBA" id="ARBA00011165"/>
    </source>
</evidence>
<dbReference type="GO" id="GO:0046373">
    <property type="term" value="P:L-arabinose metabolic process"/>
    <property type="evidence" value="ECO:0007669"/>
    <property type="project" value="InterPro"/>
</dbReference>
<evidence type="ECO:0000256" key="3">
    <source>
        <dbReference type="ARBA" id="ARBA00007186"/>
    </source>
</evidence>
<dbReference type="Gene3D" id="2.60.40.1180">
    <property type="entry name" value="Golgi alpha-mannosidase II"/>
    <property type="match status" value="1"/>
</dbReference>
<protein>
    <recommendedName>
        <fullName evidence="5">non-reducing end alpha-L-arabinofuranosidase</fullName>
        <ecNumber evidence="5">3.2.1.55</ecNumber>
    </recommendedName>
</protein>
<evidence type="ECO:0000256" key="6">
    <source>
        <dbReference type="ARBA" id="ARBA00022801"/>
    </source>
</evidence>
<evidence type="ECO:0000313" key="10">
    <source>
        <dbReference type="EMBL" id="CUN87298.1"/>
    </source>
</evidence>
<comment type="similarity">
    <text evidence="3">Belongs to the glycosyl hydrolase 51 family.</text>
</comment>
<dbReference type="EC" id="3.2.1.55" evidence="5"/>
<comment type="catalytic activity">
    <reaction evidence="1">
        <text>Hydrolysis of terminal non-reducing alpha-L-arabinofuranoside residues in alpha-L-arabinosides.</text>
        <dbReference type="EC" id="3.2.1.55"/>
    </reaction>
</comment>
<dbReference type="SUPFAM" id="SSF51445">
    <property type="entry name" value="(Trans)glycosidases"/>
    <property type="match status" value="1"/>
</dbReference>
<dbReference type="SMART" id="SM00813">
    <property type="entry name" value="Alpha-L-AF_C"/>
    <property type="match status" value="1"/>
</dbReference>
<evidence type="ECO:0000256" key="2">
    <source>
        <dbReference type="ARBA" id="ARBA00004881"/>
    </source>
</evidence>
<dbReference type="GO" id="GO:0046556">
    <property type="term" value="F:alpha-L-arabinofuranosidase activity"/>
    <property type="evidence" value="ECO:0007669"/>
    <property type="project" value="UniProtKB-EC"/>
</dbReference>
<dbReference type="Pfam" id="PF22848">
    <property type="entry name" value="ASD1_dom"/>
    <property type="match status" value="1"/>
</dbReference>
<comment type="pathway">
    <text evidence="2">Glycan metabolism.</text>
</comment>